<dbReference type="InterPro" id="IPR013663">
    <property type="entry name" value="Helicase_SWF/SNF/SWI_bac"/>
</dbReference>
<accession>A0A518CM24</accession>
<feature type="domain" description="Helicase ATP-binding" evidence="5">
    <location>
        <begin position="659"/>
        <end position="819"/>
    </location>
</feature>
<dbReference type="PROSITE" id="PS51192">
    <property type="entry name" value="HELICASE_ATP_BIND_1"/>
    <property type="match status" value="1"/>
</dbReference>
<dbReference type="InterPro" id="IPR049730">
    <property type="entry name" value="SNF2/RAD54-like_C"/>
</dbReference>
<feature type="domain" description="Helicase C-terminal" evidence="6">
    <location>
        <begin position="938"/>
        <end position="1090"/>
    </location>
</feature>
<gene>
    <name evidence="7" type="primary">rapA_1</name>
    <name evidence="7" type="ORF">Pla110_20000</name>
</gene>
<dbReference type="Pfam" id="PF00176">
    <property type="entry name" value="SNF2-rel_dom"/>
    <property type="match status" value="1"/>
</dbReference>
<dbReference type="AlphaFoldDB" id="A0A518CM24"/>
<dbReference type="RefSeq" id="WP_144995538.1">
    <property type="nucleotide sequence ID" value="NZ_CP036281.1"/>
</dbReference>
<evidence type="ECO:0000259" key="4">
    <source>
        <dbReference type="PROSITE" id="PS50966"/>
    </source>
</evidence>
<dbReference type="PANTHER" id="PTHR10799">
    <property type="entry name" value="SNF2/RAD54 HELICASE FAMILY"/>
    <property type="match status" value="1"/>
</dbReference>
<dbReference type="GO" id="GO:0016787">
    <property type="term" value="F:hydrolase activity"/>
    <property type="evidence" value="ECO:0007669"/>
    <property type="project" value="UniProtKB-KW"/>
</dbReference>
<evidence type="ECO:0000256" key="1">
    <source>
        <dbReference type="ARBA" id="ARBA00022801"/>
    </source>
</evidence>
<keyword evidence="2" id="KW-0863">Zinc-finger</keyword>
<keyword evidence="2" id="KW-0479">Metal-binding</keyword>
<dbReference type="InterPro" id="IPR000330">
    <property type="entry name" value="SNF2_N"/>
</dbReference>
<feature type="coiled-coil region" evidence="3">
    <location>
        <begin position="1061"/>
        <end position="1088"/>
    </location>
</feature>
<proteinExistence type="predicted"/>
<dbReference type="InterPro" id="IPR027417">
    <property type="entry name" value="P-loop_NTPase"/>
</dbReference>
<protein>
    <submittedName>
        <fullName evidence="7">RNA polymerase-associated protein RapA</fullName>
    </submittedName>
</protein>
<keyword evidence="8" id="KW-1185">Reference proteome</keyword>
<evidence type="ECO:0000259" key="6">
    <source>
        <dbReference type="PROSITE" id="PS51194"/>
    </source>
</evidence>
<dbReference type="Gene3D" id="3.40.50.300">
    <property type="entry name" value="P-loop containing nucleotide triphosphate hydrolases"/>
    <property type="match status" value="1"/>
</dbReference>
<sequence length="1103" mass="125330">MALSDILESQFRGDIRFRGASFLETERVAISRATADNIFGTVRDSPSSVEFQTQISRADNGVKLFCSCSTHLDKPSCRHLWATILAAEQEGIIPGALRPGFFPPFNGTEVEFQLSNDDEWDDEPDIGQLMSGLSTSKKETTVVDPPRKRTRPWETDLLKIREALLTRHETSRGPSKSREILYELDLESSRASGALMVQTSQRQRRADNTWGKEKPLKLKLSQLSDVENSLDRKILTYLLGGTPEKAGAPSNQADTQFLAFRFAISYELCDLLLPMLAESERFRLLDAPVSNPICWQPDRIWDFSIEMQTNDDGDWELLGELERDGKRMPLSQADLLIPGGLVLIGNKLSKLRDYDAFEWMEIFQQEGKFIIPSDDEKDFVNLLYEIPEVPRLHIPSELKLEEVTGTPKFILRLTTPSGRRWKNETLRGNVQFDYDDTIVEARHRNWAIVDRDAEVCLVRNREHEEKAFIQLQSAGFRRVLMGANQKSDVEIPPAHLGTAVRKLMEDNWQVLADDKKVRQSGNLTFRVDTNIDWFELHADFDFDGKLASFPELLSAIARGDNTIRLDDGSLGIIPEEWARQFGLLANLGVSEEEHMKFDKNQVGLLDALLSSQDSVSYDDQFATLKERFKSFEGVETALAPEEFIGDLRGYQREGLGWLSFLQEFNFGGCLADDMGLGKTVQLLALLSKWHKQPQKQPPSLIVVPKSLMFNWKSEALRFTPDLKVMEYAGLDREPLLEEFENFDLVLTTYGTTRRDVMKLRERQFSYIVLDEAQTIKNPGSQVAKAVRLLNAKHRIALSGTPIENHLGDLWSIFEFLNPGMLGRSSLFKAVSSGTGNEQTKMVLAKGLRPFILRRTKQEVASELPEKIEQTIYCEMDKEQNDLYDELRDHYRDSLLGMIAEQGISKSKMHVLEALLRLRQAACHPGLLNKSHRARASAKLKVLIPQLEELAAEGHKALVFSQFTSMLSIVKDHLDKQNIKYEYLDGKTRKREECVNRFQEDPDCPVFLISLKAGGLGLNLTAAEYVFLLDPWWNPAVEAQAIDRAHRVGQTKQVFAYRLICRNTVEEKISELQSKKRDLAEAILEAEGSLMSNLTTEDLEMLLS</sequence>
<dbReference type="GO" id="GO:0005524">
    <property type="term" value="F:ATP binding"/>
    <property type="evidence" value="ECO:0007669"/>
    <property type="project" value="InterPro"/>
</dbReference>
<dbReference type="Gene3D" id="3.40.50.10810">
    <property type="entry name" value="Tandem AAA-ATPase domain"/>
    <property type="match status" value="1"/>
</dbReference>
<keyword evidence="2" id="KW-0862">Zinc</keyword>
<dbReference type="InterPro" id="IPR014001">
    <property type="entry name" value="Helicase_ATP-bd"/>
</dbReference>
<dbReference type="PROSITE" id="PS50966">
    <property type="entry name" value="ZF_SWIM"/>
    <property type="match status" value="1"/>
</dbReference>
<dbReference type="PROSITE" id="PS51194">
    <property type="entry name" value="HELICASE_CTER"/>
    <property type="match status" value="1"/>
</dbReference>
<dbReference type="KEGG" id="plon:Pla110_20000"/>
<dbReference type="InterPro" id="IPR038718">
    <property type="entry name" value="SNF2-like_sf"/>
</dbReference>
<name>A0A518CM24_9PLAN</name>
<evidence type="ECO:0000259" key="5">
    <source>
        <dbReference type="PROSITE" id="PS51192"/>
    </source>
</evidence>
<evidence type="ECO:0000313" key="7">
    <source>
        <dbReference type="EMBL" id="QDU80275.1"/>
    </source>
</evidence>
<keyword evidence="1" id="KW-0378">Hydrolase</keyword>
<dbReference type="SMART" id="SM00487">
    <property type="entry name" value="DEXDc"/>
    <property type="match status" value="1"/>
</dbReference>
<reference evidence="7 8" key="1">
    <citation type="submission" date="2019-02" db="EMBL/GenBank/DDBJ databases">
        <title>Deep-cultivation of Planctomycetes and their phenomic and genomic characterization uncovers novel biology.</title>
        <authorList>
            <person name="Wiegand S."/>
            <person name="Jogler M."/>
            <person name="Boedeker C."/>
            <person name="Pinto D."/>
            <person name="Vollmers J."/>
            <person name="Rivas-Marin E."/>
            <person name="Kohn T."/>
            <person name="Peeters S.H."/>
            <person name="Heuer A."/>
            <person name="Rast P."/>
            <person name="Oberbeckmann S."/>
            <person name="Bunk B."/>
            <person name="Jeske O."/>
            <person name="Meyerdierks A."/>
            <person name="Storesund J.E."/>
            <person name="Kallscheuer N."/>
            <person name="Luecker S."/>
            <person name="Lage O.M."/>
            <person name="Pohl T."/>
            <person name="Merkel B.J."/>
            <person name="Hornburger P."/>
            <person name="Mueller R.-W."/>
            <person name="Bruemmer F."/>
            <person name="Labrenz M."/>
            <person name="Spormann A.M."/>
            <person name="Op den Camp H."/>
            <person name="Overmann J."/>
            <person name="Amann R."/>
            <person name="Jetten M.S.M."/>
            <person name="Mascher T."/>
            <person name="Medema M.H."/>
            <person name="Devos D.P."/>
            <person name="Kaster A.-K."/>
            <person name="Ovreas L."/>
            <person name="Rohde M."/>
            <person name="Galperin M.Y."/>
            <person name="Jogler C."/>
        </authorList>
    </citation>
    <scope>NUCLEOTIDE SEQUENCE [LARGE SCALE GENOMIC DNA]</scope>
    <source>
        <strain evidence="7 8">Pla110</strain>
    </source>
</reference>
<dbReference type="Proteomes" id="UP000317178">
    <property type="component" value="Chromosome"/>
</dbReference>
<evidence type="ECO:0000313" key="8">
    <source>
        <dbReference type="Proteomes" id="UP000317178"/>
    </source>
</evidence>
<dbReference type="CDD" id="cd18012">
    <property type="entry name" value="DEXQc_arch_SWI2_SNF2"/>
    <property type="match status" value="1"/>
</dbReference>
<keyword evidence="3" id="KW-0175">Coiled coil</keyword>
<dbReference type="SUPFAM" id="SSF52540">
    <property type="entry name" value="P-loop containing nucleoside triphosphate hydrolases"/>
    <property type="match status" value="2"/>
</dbReference>
<dbReference type="GO" id="GO:0008270">
    <property type="term" value="F:zinc ion binding"/>
    <property type="evidence" value="ECO:0007669"/>
    <property type="project" value="UniProtKB-KW"/>
</dbReference>
<dbReference type="InterPro" id="IPR007527">
    <property type="entry name" value="Znf_SWIM"/>
</dbReference>
<dbReference type="CDD" id="cd18793">
    <property type="entry name" value="SF2_C_SNF"/>
    <property type="match status" value="1"/>
</dbReference>
<dbReference type="SMART" id="SM00490">
    <property type="entry name" value="HELICc"/>
    <property type="match status" value="1"/>
</dbReference>
<dbReference type="Pfam" id="PF00271">
    <property type="entry name" value="Helicase_C"/>
    <property type="match status" value="1"/>
</dbReference>
<dbReference type="OrthoDB" id="9814088at2"/>
<organism evidence="7 8">
    <name type="scientific">Polystyrenella longa</name>
    <dbReference type="NCBI Taxonomy" id="2528007"/>
    <lineage>
        <taxon>Bacteria</taxon>
        <taxon>Pseudomonadati</taxon>
        <taxon>Planctomycetota</taxon>
        <taxon>Planctomycetia</taxon>
        <taxon>Planctomycetales</taxon>
        <taxon>Planctomycetaceae</taxon>
        <taxon>Polystyrenella</taxon>
    </lineage>
</organism>
<dbReference type="Pfam" id="PF08455">
    <property type="entry name" value="SNF2_assoc"/>
    <property type="match status" value="1"/>
</dbReference>
<evidence type="ECO:0000256" key="3">
    <source>
        <dbReference type="SAM" id="Coils"/>
    </source>
</evidence>
<evidence type="ECO:0000256" key="2">
    <source>
        <dbReference type="PROSITE-ProRule" id="PRU00325"/>
    </source>
</evidence>
<dbReference type="EMBL" id="CP036281">
    <property type="protein sequence ID" value="QDU80275.1"/>
    <property type="molecule type" value="Genomic_DNA"/>
</dbReference>
<dbReference type="InterPro" id="IPR001650">
    <property type="entry name" value="Helicase_C-like"/>
</dbReference>
<feature type="domain" description="SWIM-type" evidence="4">
    <location>
        <begin position="51"/>
        <end position="88"/>
    </location>
</feature>